<feature type="domain" description="Non-haem dioxygenase N-terminal" evidence="4">
    <location>
        <begin position="3"/>
        <end position="80"/>
    </location>
</feature>
<evidence type="ECO:0000313" key="6">
    <source>
        <dbReference type="Proteomes" id="UP000036987"/>
    </source>
</evidence>
<evidence type="ECO:0000256" key="2">
    <source>
        <dbReference type="ARBA" id="ARBA00023002"/>
    </source>
</evidence>
<keyword evidence="2" id="KW-0560">Oxidoreductase</keyword>
<dbReference type="Pfam" id="PF14226">
    <property type="entry name" value="DIOX_N"/>
    <property type="match status" value="1"/>
</dbReference>
<dbReference type="InterPro" id="IPR026992">
    <property type="entry name" value="DIOX_N"/>
</dbReference>
<dbReference type="GO" id="GO:0016707">
    <property type="term" value="F:gibberellin 3-beta-dioxygenase activity"/>
    <property type="evidence" value="ECO:0000318"/>
    <property type="project" value="GO_Central"/>
</dbReference>
<dbReference type="SUPFAM" id="SSF51197">
    <property type="entry name" value="Clavaminate synthase-like"/>
    <property type="match status" value="1"/>
</dbReference>
<name>A0A0K9PFM6_ZOSMR</name>
<dbReference type="EMBL" id="LFYR01000932">
    <property type="protein sequence ID" value="KMZ67042.1"/>
    <property type="molecule type" value="Genomic_DNA"/>
</dbReference>
<evidence type="ECO:0000313" key="5">
    <source>
        <dbReference type="EMBL" id="KMZ67042.1"/>
    </source>
</evidence>
<dbReference type="GO" id="GO:0009416">
    <property type="term" value="P:response to light stimulus"/>
    <property type="evidence" value="ECO:0000318"/>
    <property type="project" value="GO_Central"/>
</dbReference>
<protein>
    <recommendedName>
        <fullName evidence="4">Non-haem dioxygenase N-terminal domain-containing protein</fullName>
    </recommendedName>
</protein>
<dbReference type="GO" id="GO:0009686">
    <property type="term" value="P:gibberellin biosynthetic process"/>
    <property type="evidence" value="ECO:0000318"/>
    <property type="project" value="GO_Central"/>
</dbReference>
<organism evidence="5 6">
    <name type="scientific">Zostera marina</name>
    <name type="common">Eelgrass</name>
    <dbReference type="NCBI Taxonomy" id="29655"/>
    <lineage>
        <taxon>Eukaryota</taxon>
        <taxon>Viridiplantae</taxon>
        <taxon>Streptophyta</taxon>
        <taxon>Embryophyta</taxon>
        <taxon>Tracheophyta</taxon>
        <taxon>Spermatophyta</taxon>
        <taxon>Magnoliopsida</taxon>
        <taxon>Liliopsida</taxon>
        <taxon>Zosteraceae</taxon>
        <taxon>Zostera</taxon>
    </lineage>
</organism>
<dbReference type="STRING" id="29655.A0A0K9PFM6"/>
<comment type="caution">
    <text evidence="5">The sequence shown here is derived from an EMBL/GenBank/DDBJ whole genome shotgun (WGS) entry which is preliminary data.</text>
</comment>
<dbReference type="InterPro" id="IPR027443">
    <property type="entry name" value="IPNS-like_sf"/>
</dbReference>
<proteinExistence type="predicted"/>
<keyword evidence="6" id="KW-1185">Reference proteome</keyword>
<dbReference type="GO" id="GO:0046872">
    <property type="term" value="F:metal ion binding"/>
    <property type="evidence" value="ECO:0007669"/>
    <property type="project" value="UniProtKB-KW"/>
</dbReference>
<sequence>MQGIFIATDHGVPKDVIRRCEEQCKRLFFLQPDQKLSVARKPEEDGVLSNGYENFIVSDHFSKSFWSETFKVSSSPLEHVLKNYGQRTTKHFGFIMASLGCENSKDEDFLGFEHSSAFTSLNSYPTPKDDRNSSTHRLYYSHYTSPNH</sequence>
<evidence type="ECO:0000259" key="4">
    <source>
        <dbReference type="Pfam" id="PF14226"/>
    </source>
</evidence>
<accession>A0A0K9PFM6</accession>
<dbReference type="AlphaFoldDB" id="A0A0K9PFM6"/>
<reference evidence="6" key="1">
    <citation type="journal article" date="2016" name="Nature">
        <title>The genome of the seagrass Zostera marina reveals angiosperm adaptation to the sea.</title>
        <authorList>
            <person name="Olsen J.L."/>
            <person name="Rouze P."/>
            <person name="Verhelst B."/>
            <person name="Lin Y.-C."/>
            <person name="Bayer T."/>
            <person name="Collen J."/>
            <person name="Dattolo E."/>
            <person name="De Paoli E."/>
            <person name="Dittami S."/>
            <person name="Maumus F."/>
            <person name="Michel G."/>
            <person name="Kersting A."/>
            <person name="Lauritano C."/>
            <person name="Lohaus R."/>
            <person name="Toepel M."/>
            <person name="Tonon T."/>
            <person name="Vanneste K."/>
            <person name="Amirebrahimi M."/>
            <person name="Brakel J."/>
            <person name="Bostroem C."/>
            <person name="Chovatia M."/>
            <person name="Grimwood J."/>
            <person name="Jenkins J.W."/>
            <person name="Jueterbock A."/>
            <person name="Mraz A."/>
            <person name="Stam W.T."/>
            <person name="Tice H."/>
            <person name="Bornberg-Bauer E."/>
            <person name="Green P.J."/>
            <person name="Pearson G.A."/>
            <person name="Procaccini G."/>
            <person name="Duarte C.M."/>
            <person name="Schmutz J."/>
            <person name="Reusch T.B.H."/>
            <person name="Van de Peer Y."/>
        </authorList>
    </citation>
    <scope>NUCLEOTIDE SEQUENCE [LARGE SCALE GENOMIC DNA]</scope>
    <source>
        <strain evidence="6">cv. Finnish</strain>
    </source>
</reference>
<evidence type="ECO:0000256" key="3">
    <source>
        <dbReference type="ARBA" id="ARBA00023004"/>
    </source>
</evidence>
<keyword evidence="1" id="KW-0479">Metal-binding</keyword>
<gene>
    <name evidence="5" type="ORF">ZOSMA_27G00910</name>
</gene>
<keyword evidence="3" id="KW-0408">Iron</keyword>
<dbReference type="OrthoDB" id="288590at2759"/>
<evidence type="ECO:0000256" key="1">
    <source>
        <dbReference type="ARBA" id="ARBA00022723"/>
    </source>
</evidence>
<dbReference type="Proteomes" id="UP000036987">
    <property type="component" value="Unassembled WGS sequence"/>
</dbReference>
<dbReference type="Gene3D" id="2.60.120.330">
    <property type="entry name" value="B-lactam Antibiotic, Isopenicillin N Synthase, Chain"/>
    <property type="match status" value="1"/>
</dbReference>